<dbReference type="FunFam" id="1.10.357.140:FF:000003">
    <property type="entry name" value="4-hydroxybenzoate polyprenyltransferase, mitochondrial"/>
    <property type="match status" value="1"/>
</dbReference>
<evidence type="ECO:0000256" key="10">
    <source>
        <dbReference type="ARBA" id="ARBA00023136"/>
    </source>
</evidence>
<dbReference type="InterPro" id="IPR030470">
    <property type="entry name" value="UbiA_prenylTrfase_CS"/>
</dbReference>
<dbReference type="NCBIfam" id="TIGR01474">
    <property type="entry name" value="ubiA_proteo"/>
    <property type="match status" value="1"/>
</dbReference>
<feature type="transmembrane region" description="Helical" evidence="11">
    <location>
        <begin position="300"/>
        <end position="316"/>
    </location>
</feature>
<keyword evidence="6 11" id="KW-0808">Transferase</keyword>
<evidence type="ECO:0000256" key="1">
    <source>
        <dbReference type="ARBA" id="ARBA00001946"/>
    </source>
</evidence>
<dbReference type="PANTHER" id="PTHR11048">
    <property type="entry name" value="PRENYLTRANSFERASES"/>
    <property type="match status" value="1"/>
</dbReference>
<keyword evidence="9 11" id="KW-1133">Transmembrane helix</keyword>
<dbReference type="Pfam" id="PF01040">
    <property type="entry name" value="UbiA"/>
    <property type="match status" value="1"/>
</dbReference>
<dbReference type="PROSITE" id="PS00943">
    <property type="entry name" value="UBIA"/>
    <property type="match status" value="1"/>
</dbReference>
<dbReference type="InterPro" id="IPR000537">
    <property type="entry name" value="UbiA_prenyltransferase"/>
</dbReference>
<evidence type="ECO:0000313" key="13">
    <source>
        <dbReference type="EMBL" id="PKR58125.1"/>
    </source>
</evidence>
<dbReference type="GO" id="GO:0006744">
    <property type="term" value="P:ubiquinone biosynthetic process"/>
    <property type="evidence" value="ECO:0007669"/>
    <property type="project" value="UniProtKB-UniRule"/>
</dbReference>
<comment type="cofactor">
    <cofactor evidence="1 11">
        <name>Mg(2+)</name>
        <dbReference type="ChEBI" id="CHEBI:18420"/>
    </cofactor>
</comment>
<dbReference type="InterPro" id="IPR006370">
    <property type="entry name" value="HB_polyprenyltransferase-like"/>
</dbReference>
<comment type="subcellular location">
    <subcellularLocation>
        <location evidence="11">Cell inner membrane</location>
        <topology evidence="11">Multi-pass membrane protein</topology>
    </subcellularLocation>
    <subcellularLocation>
        <location evidence="2">Membrane</location>
        <topology evidence="2">Multi-pass membrane protein</topology>
    </subcellularLocation>
</comment>
<keyword evidence="14" id="KW-1185">Reference proteome</keyword>
<dbReference type="CDD" id="cd13959">
    <property type="entry name" value="PT_UbiA_COQ2"/>
    <property type="match status" value="1"/>
</dbReference>
<feature type="transmembrane region" description="Helical" evidence="11">
    <location>
        <begin position="239"/>
        <end position="258"/>
    </location>
</feature>
<keyword evidence="7 11" id="KW-0831">Ubiquinone biosynthesis</keyword>
<dbReference type="GO" id="GO:0008412">
    <property type="term" value="F:4-hydroxybenzoate polyprenyltransferase activity"/>
    <property type="evidence" value="ECO:0007669"/>
    <property type="project" value="UniProtKB-UniRule"/>
</dbReference>
<evidence type="ECO:0000256" key="12">
    <source>
        <dbReference type="NCBIfam" id="TIGR01474"/>
    </source>
</evidence>
<dbReference type="UniPathway" id="UPA00232"/>
<sequence length="317" mass="34765">MTQVNQPIQTGKNDMPQDGWIDRFVPAPARPYLKLLRLDRPIGTWLLLLPCWWSTAMAGGITADITAKQIVIMMALFGVGALIMRGAGCVINDLADRNFDGKVERTTTRPLPSGQVKVWQALLFLGVILLLGLAILVQFRIEAIIVGVCSLPIIITYPFMKRVTYWPQACLGLAFNWGALVGWTAVTGTVEPAAIAMYAAGFFWTLGYDTIYAHQDKDDDEKIGLKSLALRLGDATPKWAKGFYTMTTLLLGVAGMLADLHWSYFVLLGLAGIHLGWQVATVKLDDAANCLKRFKSNRDYGLLVLGAIVISHLIAIA</sequence>
<evidence type="ECO:0000256" key="6">
    <source>
        <dbReference type="ARBA" id="ARBA00022679"/>
    </source>
</evidence>
<evidence type="ECO:0000256" key="3">
    <source>
        <dbReference type="ARBA" id="ARBA00005985"/>
    </source>
</evidence>
<dbReference type="FunFam" id="1.20.120.1780:FF:000001">
    <property type="entry name" value="4-hydroxybenzoate octaprenyltransferase"/>
    <property type="match status" value="1"/>
</dbReference>
<dbReference type="EC" id="2.5.1.39" evidence="11 12"/>
<feature type="transmembrane region" description="Helical" evidence="11">
    <location>
        <begin position="143"/>
        <end position="160"/>
    </location>
</feature>
<protein>
    <recommendedName>
        <fullName evidence="11 12">4-hydroxybenzoate octaprenyltransferase</fullName>
        <ecNumber evidence="11 12">2.5.1.39</ecNumber>
    </recommendedName>
    <alternativeName>
        <fullName evidence="11">4-HB polyprenyltransferase</fullName>
    </alternativeName>
</protein>
<organism evidence="13 14">
    <name type="scientific">Thalassospira lohafexi</name>
    <dbReference type="NCBI Taxonomy" id="744227"/>
    <lineage>
        <taxon>Bacteria</taxon>
        <taxon>Pseudomonadati</taxon>
        <taxon>Pseudomonadota</taxon>
        <taxon>Alphaproteobacteria</taxon>
        <taxon>Rhodospirillales</taxon>
        <taxon>Thalassospiraceae</taxon>
        <taxon>Thalassospira</taxon>
    </lineage>
</organism>
<evidence type="ECO:0000256" key="11">
    <source>
        <dbReference type="HAMAP-Rule" id="MF_01635"/>
    </source>
</evidence>
<dbReference type="EMBL" id="NXGX01000004">
    <property type="protein sequence ID" value="PKR58125.1"/>
    <property type="molecule type" value="Genomic_DNA"/>
</dbReference>
<accession>A0A2N3L5N9</accession>
<evidence type="ECO:0000256" key="5">
    <source>
        <dbReference type="ARBA" id="ARBA00022519"/>
    </source>
</evidence>
<keyword evidence="4 11" id="KW-1003">Cell membrane</keyword>
<evidence type="ECO:0000256" key="8">
    <source>
        <dbReference type="ARBA" id="ARBA00022692"/>
    </source>
</evidence>
<feature type="transmembrane region" description="Helical" evidence="11">
    <location>
        <begin position="42"/>
        <end position="63"/>
    </location>
</feature>
<dbReference type="Gene3D" id="1.20.120.1780">
    <property type="entry name" value="UbiA prenyltransferase"/>
    <property type="match status" value="1"/>
</dbReference>
<feature type="transmembrane region" description="Helical" evidence="11">
    <location>
        <begin position="70"/>
        <end position="88"/>
    </location>
</feature>
<dbReference type="GO" id="GO:0005886">
    <property type="term" value="C:plasma membrane"/>
    <property type="evidence" value="ECO:0007669"/>
    <property type="project" value="UniProtKB-SubCell"/>
</dbReference>
<evidence type="ECO:0000256" key="2">
    <source>
        <dbReference type="ARBA" id="ARBA00004141"/>
    </source>
</evidence>
<evidence type="ECO:0000256" key="7">
    <source>
        <dbReference type="ARBA" id="ARBA00022688"/>
    </source>
</evidence>
<name>A0A2N3L5N9_9PROT</name>
<reference evidence="13 14" key="1">
    <citation type="submission" date="2017-09" db="EMBL/GenBank/DDBJ databases">
        <title>Biodiversity and function of Thalassospira species in the particle-attached aromatic-hydrocarbon-degrading consortia from the surface seawater of the China South Sea.</title>
        <authorList>
            <person name="Dong C."/>
            <person name="Lai Q."/>
            <person name="Shao Z."/>
        </authorList>
    </citation>
    <scope>NUCLEOTIDE SEQUENCE [LARGE SCALE GENOMIC DNA]</scope>
    <source>
        <strain evidence="13 14">139Z-12</strain>
    </source>
</reference>
<evidence type="ECO:0000313" key="14">
    <source>
        <dbReference type="Proteomes" id="UP000233332"/>
    </source>
</evidence>
<keyword evidence="10 11" id="KW-0472">Membrane</keyword>
<evidence type="ECO:0000256" key="4">
    <source>
        <dbReference type="ARBA" id="ARBA00022475"/>
    </source>
</evidence>
<comment type="caution">
    <text evidence="13">The sequence shown here is derived from an EMBL/GenBank/DDBJ whole genome shotgun (WGS) entry which is preliminary data.</text>
</comment>
<comment type="pathway">
    <text evidence="11">Cofactor biosynthesis; ubiquinone biosynthesis.</text>
</comment>
<dbReference type="PANTHER" id="PTHR11048:SF28">
    <property type="entry name" value="4-HYDROXYBENZOATE POLYPRENYLTRANSFERASE, MITOCHONDRIAL"/>
    <property type="match status" value="1"/>
</dbReference>
<dbReference type="Proteomes" id="UP000233332">
    <property type="component" value="Unassembled WGS sequence"/>
</dbReference>
<feature type="transmembrane region" description="Helical" evidence="11">
    <location>
        <begin position="180"/>
        <end position="207"/>
    </location>
</feature>
<keyword evidence="11" id="KW-0460">Magnesium</keyword>
<keyword evidence="8 11" id="KW-0812">Transmembrane</keyword>
<dbReference type="Gene3D" id="1.10.357.140">
    <property type="entry name" value="UbiA prenyltransferase"/>
    <property type="match status" value="1"/>
</dbReference>
<comment type="similarity">
    <text evidence="3 11">Belongs to the UbiA prenyltransferase family.</text>
</comment>
<gene>
    <name evidence="11" type="primary">ubiA</name>
    <name evidence="13" type="ORF">COO92_10205</name>
</gene>
<feature type="transmembrane region" description="Helical" evidence="11">
    <location>
        <begin position="118"/>
        <end position="136"/>
    </location>
</feature>
<comment type="catalytic activity">
    <reaction evidence="11">
        <text>all-trans-octaprenyl diphosphate + 4-hydroxybenzoate = 4-hydroxy-3-(all-trans-octaprenyl)benzoate + diphosphate</text>
        <dbReference type="Rhea" id="RHEA:27782"/>
        <dbReference type="ChEBI" id="CHEBI:1617"/>
        <dbReference type="ChEBI" id="CHEBI:17879"/>
        <dbReference type="ChEBI" id="CHEBI:33019"/>
        <dbReference type="ChEBI" id="CHEBI:57711"/>
        <dbReference type="EC" id="2.5.1.39"/>
    </reaction>
</comment>
<dbReference type="HAMAP" id="MF_01635">
    <property type="entry name" value="UbiA"/>
    <property type="match status" value="1"/>
</dbReference>
<dbReference type="AlphaFoldDB" id="A0A2N3L5N9"/>
<dbReference type="InterPro" id="IPR044878">
    <property type="entry name" value="UbiA_sf"/>
</dbReference>
<comment type="function">
    <text evidence="11">Catalyzes the prenylation of para-hydroxybenzoate (PHB) with an all-trans polyprenyl group. Mediates the second step in the final reaction sequence of ubiquinone-8 (UQ-8) biosynthesis, which is the condensation of the polyisoprenoid side chain with PHB, generating the first membrane-bound Q intermediate 3-octaprenyl-4-hydroxybenzoate.</text>
</comment>
<evidence type="ECO:0000256" key="9">
    <source>
        <dbReference type="ARBA" id="ARBA00022989"/>
    </source>
</evidence>
<dbReference type="InterPro" id="IPR039653">
    <property type="entry name" value="Prenyltransferase"/>
</dbReference>
<proteinExistence type="inferred from homology"/>
<dbReference type="RefSeq" id="WP_101301884.1">
    <property type="nucleotide sequence ID" value="NZ_NXGX01000004.1"/>
</dbReference>
<feature type="transmembrane region" description="Helical" evidence="11">
    <location>
        <begin position="264"/>
        <end position="280"/>
    </location>
</feature>
<keyword evidence="5 11" id="KW-0997">Cell inner membrane</keyword>